<keyword evidence="6" id="KW-0325">Glycoprotein</keyword>
<sequence length="639" mass="73253">MSWHWKVWTKDWLFRMWPYFSRSLQSANTFVDMRIQLNYRRIFFLLLGLSAVLYIFPFMFRKLRGVRPLYFPWPTGCLQERLDTFKSSVYSFDSSLHYDEVESNYFPLTGNGYIALGVAEVSSRLLIRQGRSFEAVSYFPMVDVEVVQPQRMKDTAATVMDFRSGIVHLLQSFAMEGDSRCLQIDRKIAAHRRIPNLLIETLDLYNALAEDVELRFSLQKNFGEFRETVILDGGMKDSEVITGISESRTSSERTLVVVIRPTLTNSNKIILKTGARHQIQLLTVISYYGLPPSSPDYTATKNKLTEEVREIYKSLQQHTVDTLLKGHAMVWANIWTTGFAISHSRAKDAYNGDKINATAYYSLCFERFLNQEIKASGDQLTMKDIVEAPQSPGHCYSGHSTLQAATLWSDFRSVEEIVRVAGLWKLTLQKKGCGSFLALGAQGFLQAFVLSLGAFRYSNYDHLEMVVHPRELHRNYDFRRVAYGNDVHLNISVRVGEETDNKPVLFVAVDRSDKTFYACDAGCLDPPVQLTSEMQEFPVKLTEPLTAILYITKDKQHMEELKHTLHLQNIHDADPHPHHILAEHKHGHDLGGLPILFWVGIGLLVALFHVFLIRIVVNEYFNQDKVAYAPVRRPNRYTA</sequence>
<dbReference type="AlphaFoldDB" id="A0A1D1UZS9"/>
<dbReference type="STRING" id="947166.A0A1D1UZS9"/>
<organism evidence="8 9">
    <name type="scientific">Ramazzottius varieornatus</name>
    <name type="common">Water bear</name>
    <name type="synonym">Tardigrade</name>
    <dbReference type="NCBI Taxonomy" id="947166"/>
    <lineage>
        <taxon>Eukaryota</taxon>
        <taxon>Metazoa</taxon>
        <taxon>Ecdysozoa</taxon>
        <taxon>Tardigrada</taxon>
        <taxon>Eutardigrada</taxon>
        <taxon>Parachela</taxon>
        <taxon>Hypsibioidea</taxon>
        <taxon>Ramazzottiidae</taxon>
        <taxon>Ramazzottius</taxon>
    </lineage>
</organism>
<keyword evidence="3" id="KW-0732">Signal</keyword>
<evidence type="ECO:0000256" key="1">
    <source>
        <dbReference type="ARBA" id="ARBA00004479"/>
    </source>
</evidence>
<dbReference type="InterPro" id="IPR018795">
    <property type="entry name" value="K2013-like"/>
</dbReference>
<name>A0A1D1UZS9_RAMVA</name>
<dbReference type="Proteomes" id="UP000186922">
    <property type="component" value="Unassembled WGS sequence"/>
</dbReference>
<dbReference type="EMBL" id="BDGG01000002">
    <property type="protein sequence ID" value="GAU92867.1"/>
    <property type="molecule type" value="Genomic_DNA"/>
</dbReference>
<evidence type="ECO:0000256" key="6">
    <source>
        <dbReference type="ARBA" id="ARBA00023180"/>
    </source>
</evidence>
<keyword evidence="4 7" id="KW-1133">Transmembrane helix</keyword>
<feature type="transmembrane region" description="Helical" evidence="7">
    <location>
        <begin position="42"/>
        <end position="60"/>
    </location>
</feature>
<feature type="transmembrane region" description="Helical" evidence="7">
    <location>
        <begin position="595"/>
        <end position="617"/>
    </location>
</feature>
<evidence type="ECO:0000256" key="7">
    <source>
        <dbReference type="SAM" id="Phobius"/>
    </source>
</evidence>
<evidence type="ECO:0000256" key="4">
    <source>
        <dbReference type="ARBA" id="ARBA00022989"/>
    </source>
</evidence>
<comment type="caution">
    <text evidence="8">The sequence shown here is derived from an EMBL/GenBank/DDBJ whole genome shotgun (WGS) entry which is preliminary data.</text>
</comment>
<dbReference type="GO" id="GO:0016020">
    <property type="term" value="C:membrane"/>
    <property type="evidence" value="ECO:0007669"/>
    <property type="project" value="UniProtKB-SubCell"/>
</dbReference>
<keyword evidence="5 7" id="KW-0472">Membrane</keyword>
<keyword evidence="2 7" id="KW-0812">Transmembrane</keyword>
<dbReference type="OrthoDB" id="10017443at2759"/>
<dbReference type="PANTHER" id="PTHR31386">
    <property type="entry name" value="UNCHARACTERIZED PROTEIN KIAA2013"/>
    <property type="match status" value="1"/>
</dbReference>
<dbReference type="PANTHER" id="PTHR31386:SF2">
    <property type="entry name" value="SIMILAR TO RIKEN CDNA 2510039O18"/>
    <property type="match status" value="1"/>
</dbReference>
<keyword evidence="9" id="KW-1185">Reference proteome</keyword>
<evidence type="ECO:0000313" key="8">
    <source>
        <dbReference type="EMBL" id="GAU92867.1"/>
    </source>
</evidence>
<protein>
    <submittedName>
        <fullName evidence="8">Uncharacterized protein</fullName>
    </submittedName>
</protein>
<gene>
    <name evidence="8" type="primary">RvY_04892-1</name>
    <name evidence="8" type="synonym">RvY_04892.1</name>
    <name evidence="8" type="ORF">RvY_04892</name>
</gene>
<evidence type="ECO:0000313" key="9">
    <source>
        <dbReference type="Proteomes" id="UP000186922"/>
    </source>
</evidence>
<evidence type="ECO:0000256" key="3">
    <source>
        <dbReference type="ARBA" id="ARBA00022729"/>
    </source>
</evidence>
<evidence type="ECO:0000256" key="2">
    <source>
        <dbReference type="ARBA" id="ARBA00022692"/>
    </source>
</evidence>
<evidence type="ECO:0000256" key="5">
    <source>
        <dbReference type="ARBA" id="ARBA00023136"/>
    </source>
</evidence>
<reference evidence="8 9" key="1">
    <citation type="journal article" date="2016" name="Nat. Commun.">
        <title>Extremotolerant tardigrade genome and improved radiotolerance of human cultured cells by tardigrade-unique protein.</title>
        <authorList>
            <person name="Hashimoto T."/>
            <person name="Horikawa D.D."/>
            <person name="Saito Y."/>
            <person name="Kuwahara H."/>
            <person name="Kozuka-Hata H."/>
            <person name="Shin-I T."/>
            <person name="Minakuchi Y."/>
            <person name="Ohishi K."/>
            <person name="Motoyama A."/>
            <person name="Aizu T."/>
            <person name="Enomoto A."/>
            <person name="Kondo K."/>
            <person name="Tanaka S."/>
            <person name="Hara Y."/>
            <person name="Koshikawa S."/>
            <person name="Sagara H."/>
            <person name="Miura T."/>
            <person name="Yokobori S."/>
            <person name="Miyagawa K."/>
            <person name="Suzuki Y."/>
            <person name="Kubo T."/>
            <person name="Oyama M."/>
            <person name="Kohara Y."/>
            <person name="Fujiyama A."/>
            <person name="Arakawa K."/>
            <person name="Katayama T."/>
            <person name="Toyoda A."/>
            <person name="Kunieda T."/>
        </authorList>
    </citation>
    <scope>NUCLEOTIDE SEQUENCE [LARGE SCALE GENOMIC DNA]</scope>
    <source>
        <strain evidence="8 9">YOKOZUNA-1</strain>
    </source>
</reference>
<accession>A0A1D1UZS9</accession>
<dbReference type="Pfam" id="PF10222">
    <property type="entry name" value="DUF2152"/>
    <property type="match status" value="1"/>
</dbReference>
<proteinExistence type="predicted"/>
<comment type="subcellular location">
    <subcellularLocation>
        <location evidence="1">Membrane</location>
        <topology evidence="1">Single-pass type I membrane protein</topology>
    </subcellularLocation>
</comment>